<dbReference type="EMBL" id="FJOG01000034">
    <property type="protein sequence ID" value="CZR66076.1"/>
    <property type="molecule type" value="Genomic_DNA"/>
</dbReference>
<sequence>MQFLNTILALTSLLLPLVSAEACVAGGPSSQVTFAKGCCFNNAGTWYQFYDVQAICVFPDHLASSYKRCVGYIPYSQVDTVCIPGDGGIGLTTATLTESATSRITFLPPAATLTAV</sequence>
<gene>
    <name evidence="2" type="ORF">PAC_15977</name>
</gene>
<keyword evidence="1" id="KW-0732">Signal</keyword>
<accession>A0A1L7XM99</accession>
<keyword evidence="3" id="KW-1185">Reference proteome</keyword>
<dbReference type="Proteomes" id="UP000184330">
    <property type="component" value="Unassembled WGS sequence"/>
</dbReference>
<feature type="chain" id="PRO_5012228216" evidence="1">
    <location>
        <begin position="21"/>
        <end position="116"/>
    </location>
</feature>
<reference evidence="2 3" key="1">
    <citation type="submission" date="2016-03" db="EMBL/GenBank/DDBJ databases">
        <authorList>
            <person name="Ploux O."/>
        </authorList>
    </citation>
    <scope>NUCLEOTIDE SEQUENCE [LARGE SCALE GENOMIC DNA]</scope>
    <source>
        <strain evidence="2 3">UAMH 11012</strain>
    </source>
</reference>
<evidence type="ECO:0000313" key="2">
    <source>
        <dbReference type="EMBL" id="CZR66076.1"/>
    </source>
</evidence>
<evidence type="ECO:0000313" key="3">
    <source>
        <dbReference type="Proteomes" id="UP000184330"/>
    </source>
</evidence>
<feature type="signal peptide" evidence="1">
    <location>
        <begin position="1"/>
        <end position="20"/>
    </location>
</feature>
<dbReference type="OrthoDB" id="3505050at2759"/>
<protein>
    <submittedName>
        <fullName evidence="2">Uncharacterized protein</fullName>
    </submittedName>
</protein>
<dbReference type="AlphaFoldDB" id="A0A1L7XM99"/>
<evidence type="ECO:0000256" key="1">
    <source>
        <dbReference type="SAM" id="SignalP"/>
    </source>
</evidence>
<organism evidence="2 3">
    <name type="scientific">Phialocephala subalpina</name>
    <dbReference type="NCBI Taxonomy" id="576137"/>
    <lineage>
        <taxon>Eukaryota</taxon>
        <taxon>Fungi</taxon>
        <taxon>Dikarya</taxon>
        <taxon>Ascomycota</taxon>
        <taxon>Pezizomycotina</taxon>
        <taxon>Leotiomycetes</taxon>
        <taxon>Helotiales</taxon>
        <taxon>Mollisiaceae</taxon>
        <taxon>Phialocephala</taxon>
        <taxon>Phialocephala fortinii species complex</taxon>
    </lineage>
</organism>
<proteinExistence type="predicted"/>
<name>A0A1L7XM99_9HELO</name>